<dbReference type="Proteomes" id="UP001235064">
    <property type="component" value="Unassembled WGS sequence"/>
</dbReference>
<keyword evidence="3" id="KW-1185">Reference proteome</keyword>
<keyword evidence="1" id="KW-0732">Signal</keyword>
<organism evidence="2 3">
    <name type="scientific">Microbacterium candidum</name>
    <dbReference type="NCBI Taxonomy" id="3041922"/>
    <lineage>
        <taxon>Bacteria</taxon>
        <taxon>Bacillati</taxon>
        <taxon>Actinomycetota</taxon>
        <taxon>Actinomycetes</taxon>
        <taxon>Micrococcales</taxon>
        <taxon>Microbacteriaceae</taxon>
        <taxon>Microbacterium</taxon>
    </lineage>
</organism>
<feature type="signal peptide" evidence="1">
    <location>
        <begin position="1"/>
        <end position="32"/>
    </location>
</feature>
<evidence type="ECO:0000313" key="3">
    <source>
        <dbReference type="Proteomes" id="UP001235064"/>
    </source>
</evidence>
<dbReference type="RefSeq" id="WP_286290749.1">
    <property type="nucleotide sequence ID" value="NZ_JASXSZ010000010.1"/>
</dbReference>
<reference evidence="2 3" key="1">
    <citation type="submission" date="2023-06" db="EMBL/GenBank/DDBJ databases">
        <title>Microbacterium sp. nov., isolated from a waste landfill.</title>
        <authorList>
            <person name="Wen W."/>
        </authorList>
    </citation>
    <scope>NUCLEOTIDE SEQUENCE [LARGE SCALE GENOMIC DNA]</scope>
    <source>
        <strain evidence="2 3">ASV49</strain>
    </source>
</reference>
<gene>
    <name evidence="2" type="ORF">QSV35_19885</name>
</gene>
<proteinExistence type="predicted"/>
<evidence type="ECO:0000313" key="2">
    <source>
        <dbReference type="EMBL" id="MDL9981598.1"/>
    </source>
</evidence>
<accession>A0ABT7N4M1</accession>
<comment type="caution">
    <text evidence="2">The sequence shown here is derived from an EMBL/GenBank/DDBJ whole genome shotgun (WGS) entry which is preliminary data.</text>
</comment>
<evidence type="ECO:0000256" key="1">
    <source>
        <dbReference type="SAM" id="SignalP"/>
    </source>
</evidence>
<name>A0ABT7N4M1_9MICO</name>
<feature type="chain" id="PRO_5046863280" description="DUF4430 domain-containing protein" evidence="1">
    <location>
        <begin position="33"/>
        <end position="179"/>
    </location>
</feature>
<dbReference type="EMBL" id="JASXSZ010000010">
    <property type="protein sequence ID" value="MDL9981598.1"/>
    <property type="molecule type" value="Genomic_DNA"/>
</dbReference>
<protein>
    <recommendedName>
        <fullName evidence="4">DUF4430 domain-containing protein</fullName>
    </recommendedName>
</protein>
<evidence type="ECO:0008006" key="4">
    <source>
        <dbReference type="Google" id="ProtNLM"/>
    </source>
</evidence>
<dbReference type="PROSITE" id="PS51257">
    <property type="entry name" value="PROKAR_LIPOPROTEIN"/>
    <property type="match status" value="1"/>
</dbReference>
<sequence>MNPTRLRPAAFATAAAALLLALAGCSSTASPAASPVATSTASAGVCSGITVIVDPGELKVPASAKKTTCVPATSTMTAAEALKAAKVATVGTKQYGDQVVCRVNGVPSADLDIPGKDGSVYHEACEGMPAAFAYWALWLKPAAGEWAYAQEGAATQKVAPGESIELLFSLNGKPAGPTT</sequence>